<dbReference type="OrthoDB" id="26719at2759"/>
<dbReference type="PANTHER" id="PTHR15036">
    <property type="entry name" value="PIKACHURIN-LIKE PROTEIN"/>
    <property type="match status" value="1"/>
</dbReference>
<feature type="domain" description="EGF-like" evidence="6">
    <location>
        <begin position="569"/>
        <end position="605"/>
    </location>
</feature>
<feature type="domain" description="Laminin G" evidence="5">
    <location>
        <begin position="609"/>
        <end position="789"/>
    </location>
</feature>
<keyword evidence="4" id="KW-0812">Transmembrane</keyword>
<dbReference type="CDD" id="cd00110">
    <property type="entry name" value="LamG"/>
    <property type="match status" value="3"/>
</dbReference>
<evidence type="ECO:0008006" key="9">
    <source>
        <dbReference type="Google" id="ProtNLM"/>
    </source>
</evidence>
<dbReference type="PROSITE" id="PS50026">
    <property type="entry name" value="EGF_3"/>
    <property type="match status" value="2"/>
</dbReference>
<feature type="domain" description="EGF-like" evidence="6">
    <location>
        <begin position="148"/>
        <end position="185"/>
    </location>
</feature>
<dbReference type="SUPFAM" id="SSF49899">
    <property type="entry name" value="Concanavalin A-like lectins/glucanases"/>
    <property type="match status" value="3"/>
</dbReference>
<organism evidence="7 8">
    <name type="scientific">Ramazzottius varieornatus</name>
    <name type="common">Water bear</name>
    <name type="synonym">Tardigrade</name>
    <dbReference type="NCBI Taxonomy" id="947166"/>
    <lineage>
        <taxon>Eukaryota</taxon>
        <taxon>Metazoa</taxon>
        <taxon>Ecdysozoa</taxon>
        <taxon>Tardigrada</taxon>
        <taxon>Eutardigrada</taxon>
        <taxon>Parachela</taxon>
        <taxon>Hypsibioidea</taxon>
        <taxon>Ramazzottiidae</taxon>
        <taxon>Ramazzottius</taxon>
    </lineage>
</organism>
<keyword evidence="1" id="KW-1015">Disulfide bond</keyword>
<dbReference type="AlphaFoldDB" id="A0A1D1V7Y2"/>
<evidence type="ECO:0000259" key="5">
    <source>
        <dbReference type="PROSITE" id="PS50025"/>
    </source>
</evidence>
<dbReference type="InterPro" id="IPR001791">
    <property type="entry name" value="Laminin_G"/>
</dbReference>
<accession>A0A1D1V7Y2</accession>
<evidence type="ECO:0000259" key="6">
    <source>
        <dbReference type="PROSITE" id="PS50026"/>
    </source>
</evidence>
<evidence type="ECO:0000313" key="8">
    <source>
        <dbReference type="Proteomes" id="UP000186922"/>
    </source>
</evidence>
<dbReference type="Pfam" id="PF00008">
    <property type="entry name" value="EGF"/>
    <property type="match status" value="1"/>
</dbReference>
<dbReference type="EMBL" id="BDGG01000003">
    <property type="protein sequence ID" value="GAU96885.1"/>
    <property type="molecule type" value="Genomic_DNA"/>
</dbReference>
<dbReference type="InterPro" id="IPR050372">
    <property type="entry name" value="Neurexin-related_CASP"/>
</dbReference>
<dbReference type="Pfam" id="PF02210">
    <property type="entry name" value="Laminin_G_2"/>
    <property type="match status" value="3"/>
</dbReference>
<dbReference type="Gene3D" id="2.10.25.10">
    <property type="entry name" value="Laminin"/>
    <property type="match status" value="2"/>
</dbReference>
<feature type="domain" description="Laminin G" evidence="5">
    <location>
        <begin position="1"/>
        <end position="146"/>
    </location>
</feature>
<dbReference type="InterPro" id="IPR000742">
    <property type="entry name" value="EGF"/>
</dbReference>
<comment type="caution">
    <text evidence="7">The sequence shown here is derived from an EMBL/GenBank/DDBJ whole genome shotgun (WGS) entry which is preliminary data.</text>
</comment>
<sequence>MNISFCFRTYDSRGLLLVKDLVDYGFVKVLIDRERLKLRIRARDIPELLVNAFPKTDVSDGMWHCYALLIRINTIVQTLDGKLSTTKRLLALKPKYEYLFGANMEKDRDHDGGFRGCLRNILTEGIMWDLQRLAGERSSFVVLNECRMRDACTPDPCRHGGRCHQTWEQFHCDCTGTGYGGAVCKASSHPLSCEDYRRYHPQSREALVSIDVDGSGFLPPFYVNCVFHSDRRTETHLHHDTMEETAVDGFQLPGSYVQRINYNASWNHITALVNQSHVCRQHMKYSCLNAKLLNTPRGPPYGFWLSRASRQMVNWAGGLPGIPICACGLTESCYDRTRGCNCDADDDPLRQEYLVDEGWFEPKDFLPVRQLAFGDTGSGTDNKRSKYHLGPLICEGNHLMDNIVTFWRQDATVVFPQVRLGEDVDIYFQFKTTVESGTFLHAKGQQDAVRISLLSPTEVQFMYETGNGPKTVNAQSSNYLNDNQWHSVLVERNRLEARIRVDGSLGGELKTMGDVYRPFEMFVELMVGADVDLSGGYVGCLRTLMVNGVSFNLRHFVQLGAYGMVGGCVGRCDSSPCFNGGVCRERYDQYDCDCRFTAFRGPLCSDEIGAHFRPEDSVLYDLQENQISTVAEKIHVGFVTTEKRGILMQVTGASGDYLTVEISNAGTIRVAFDLGFERQELYEESQDYTDGQFHDVRIWRTNGGRKLSIQVDDYDVLTETYTIETKQDSQLNSIRTIYLGRNYSMNGREGFLGCLSRVSFEDYFILKLLFQQNPPSNVKSNRRLREDWCNVEPATHPPEVVPQRPDIIRVPYPPPPLEAGSQSANSDYEIFMAVLLGVLVIVIVAGGLLAARLHRKRSGRSHRQDREDQEEDEAEEVRRASTGLTDQTLLATAASMPLLDEPVEGSTDF</sequence>
<reference evidence="7 8" key="1">
    <citation type="journal article" date="2016" name="Nat. Commun.">
        <title>Extremotolerant tardigrade genome and improved radiotolerance of human cultured cells by tardigrade-unique protein.</title>
        <authorList>
            <person name="Hashimoto T."/>
            <person name="Horikawa D.D."/>
            <person name="Saito Y."/>
            <person name="Kuwahara H."/>
            <person name="Kozuka-Hata H."/>
            <person name="Shin-I T."/>
            <person name="Minakuchi Y."/>
            <person name="Ohishi K."/>
            <person name="Motoyama A."/>
            <person name="Aizu T."/>
            <person name="Enomoto A."/>
            <person name="Kondo K."/>
            <person name="Tanaka S."/>
            <person name="Hara Y."/>
            <person name="Koshikawa S."/>
            <person name="Sagara H."/>
            <person name="Miura T."/>
            <person name="Yokobori S."/>
            <person name="Miyagawa K."/>
            <person name="Suzuki Y."/>
            <person name="Kubo T."/>
            <person name="Oyama M."/>
            <person name="Kohara Y."/>
            <person name="Fujiyama A."/>
            <person name="Arakawa K."/>
            <person name="Katayama T."/>
            <person name="Toyoda A."/>
            <person name="Kunieda T."/>
        </authorList>
    </citation>
    <scope>NUCLEOTIDE SEQUENCE [LARGE SCALE GENOMIC DNA]</scope>
    <source>
        <strain evidence="7 8">YOKOZUNA-1</strain>
    </source>
</reference>
<dbReference type="InterPro" id="IPR013320">
    <property type="entry name" value="ConA-like_dom_sf"/>
</dbReference>
<dbReference type="CDD" id="cd00054">
    <property type="entry name" value="EGF_CA"/>
    <property type="match status" value="2"/>
</dbReference>
<dbReference type="Gene3D" id="2.60.120.1000">
    <property type="match status" value="1"/>
</dbReference>
<keyword evidence="2" id="KW-0245">EGF-like domain</keyword>
<evidence type="ECO:0000313" key="7">
    <source>
        <dbReference type="EMBL" id="GAU96885.1"/>
    </source>
</evidence>
<evidence type="ECO:0000256" key="3">
    <source>
        <dbReference type="SAM" id="MobiDB-lite"/>
    </source>
</evidence>
<keyword evidence="8" id="KW-1185">Reference proteome</keyword>
<keyword evidence="4" id="KW-1133">Transmembrane helix</keyword>
<evidence type="ECO:0000256" key="4">
    <source>
        <dbReference type="SAM" id="Phobius"/>
    </source>
</evidence>
<gene>
    <name evidence="7" type="primary">RvY_08256-1</name>
    <name evidence="7" type="synonym">RvY_08256.1</name>
    <name evidence="7" type="ORF">RvY_08256</name>
</gene>
<proteinExistence type="predicted"/>
<dbReference type="PROSITE" id="PS50025">
    <property type="entry name" value="LAM_G_DOMAIN"/>
    <property type="match status" value="3"/>
</dbReference>
<evidence type="ECO:0000256" key="1">
    <source>
        <dbReference type="ARBA" id="ARBA00023157"/>
    </source>
</evidence>
<dbReference type="PANTHER" id="PTHR15036:SF91">
    <property type="entry name" value="NEUREXIN-4"/>
    <property type="match status" value="1"/>
</dbReference>
<feature type="transmembrane region" description="Helical" evidence="4">
    <location>
        <begin position="830"/>
        <end position="851"/>
    </location>
</feature>
<feature type="domain" description="Laminin G" evidence="5">
    <location>
        <begin position="402"/>
        <end position="568"/>
    </location>
</feature>
<evidence type="ECO:0000256" key="2">
    <source>
        <dbReference type="PROSITE-ProRule" id="PRU00076"/>
    </source>
</evidence>
<feature type="region of interest" description="Disordered" evidence="3">
    <location>
        <begin position="855"/>
        <end position="909"/>
    </location>
</feature>
<dbReference type="STRING" id="947166.A0A1D1V7Y2"/>
<dbReference type="SMART" id="SM00282">
    <property type="entry name" value="LamG"/>
    <property type="match status" value="3"/>
</dbReference>
<protein>
    <recommendedName>
        <fullName evidence="9">Laminin G domain-containing protein</fullName>
    </recommendedName>
</protein>
<dbReference type="Gene3D" id="2.60.120.200">
    <property type="match status" value="3"/>
</dbReference>
<keyword evidence="4" id="KW-0472">Membrane</keyword>
<comment type="caution">
    <text evidence="2">Lacks conserved residue(s) required for the propagation of feature annotation.</text>
</comment>
<dbReference type="Proteomes" id="UP000186922">
    <property type="component" value="Unassembled WGS sequence"/>
</dbReference>
<name>A0A1D1V7Y2_RAMVA</name>
<dbReference type="SMART" id="SM00181">
    <property type="entry name" value="EGF"/>
    <property type="match status" value="2"/>
</dbReference>